<feature type="transmembrane region" description="Helical" evidence="10">
    <location>
        <begin position="224"/>
        <end position="246"/>
    </location>
</feature>
<evidence type="ECO:0008006" key="15">
    <source>
        <dbReference type="Google" id="ProtNLM"/>
    </source>
</evidence>
<dbReference type="Pfam" id="PF00664">
    <property type="entry name" value="ABC_membrane"/>
    <property type="match status" value="2"/>
</dbReference>
<dbReference type="SMART" id="SM00382">
    <property type="entry name" value="AAA"/>
    <property type="match status" value="1"/>
</dbReference>
<dbReference type="SUPFAM" id="SSF52540">
    <property type="entry name" value="P-loop containing nucleoside triphosphate hydrolases"/>
    <property type="match status" value="2"/>
</dbReference>
<evidence type="ECO:0000256" key="2">
    <source>
        <dbReference type="ARBA" id="ARBA00022448"/>
    </source>
</evidence>
<feature type="region of interest" description="Disordered" evidence="9">
    <location>
        <begin position="1033"/>
        <end position="1053"/>
    </location>
</feature>
<evidence type="ECO:0000256" key="9">
    <source>
        <dbReference type="SAM" id="MobiDB-lite"/>
    </source>
</evidence>
<dbReference type="CDD" id="cd03250">
    <property type="entry name" value="ABCC_MRP_domain1"/>
    <property type="match status" value="1"/>
</dbReference>
<evidence type="ECO:0000256" key="8">
    <source>
        <dbReference type="ARBA" id="ARBA00023136"/>
    </source>
</evidence>
<dbReference type="FunFam" id="1.20.1560.10:FF:000013">
    <property type="entry name" value="ABC transporter C family member 2"/>
    <property type="match status" value="1"/>
</dbReference>
<accession>A0A4P9XLU0</accession>
<sequence length="1165" mass="127436">ITSTGRIVTLEESASFIEWLSFDWLTPLISVGRKRRLADSDLWDLNSRDRAAVAVQDYTACKKSSLLRSLFLAFRRDLFVQALFALLWSAFQYAPALFVNRLLRFIENPEDPATMRAWLHSAGMSLSAALLGTFLQHAEKSGQQMAVRARAIISHEISQKCLRRNTNAASYSAHRDEGELGSDGWNSAAISNMLTVDVQNISEMFITFPSFIGGPVQIGVALAMLWNVVGIATLAVFGVMLVALFASDYLTRKLSIVYQILLDLTDERLGVTKELLQSIRSVKLFAWEGPFMSQISKVRHREQAVNWRKLKVNAAYSTCTNVGSLFALCACLGVYTVAMRNPLTASVAFTAVALINALRTALWRTPQAVVWVAQARVSCRRINDFLSLPEFGDVPAAGMSTSGINVVVEDDDRIAFESAYFSWDPANSASPYASRERDGDRDASVFSLKDLNVDFLPGKFNVITGPTGSGKTSLLLALLGEMPRMRGNVYLPRYRTLYSDLDTPSSNIAYVAQQPWLQSTSIRDNILFGQPYDEGRYRQVLLECALDQELQTLDVGDRTQVGSKSATFSESLKQRIALARAVYSPARHLLLDDCLSAVDAHTAKHIVEKCLLGPMLLGRTRILVTYRVDLCMNGAVMAVQLRDGRIIAQGSADEVLPAAQVANAKPHEIPGTSAGHALLGTAAEDEKAAQAPAPSAANAVLDELSALSDYGDAANDAGDSAGTDKPLASYLEYMRASGGYGRWLAISFVFTLISVIDSLQMYTLRKWSAEKREDVHDAVYFGIYLAGAVILTFSVYLANYSLCMAAIIASRSLHDRLVERVVGAKPAFFAQTPVSRILSRFGKDVLTIDQDIPSDIATFLAGAGLVLLTQLTISIILPHYLIAVAFLTGIYISTSRRFLSTARELKRLRSTSKSPLLLLNADSLDGVATIRAFGMEHWFSVEHVSRIDAVNRPIYLLAMADQWLACRLQWASAAALMVCCSLIIVFRSTVNAGAAGIVLVFALVFAGALPWVVRDYGRVEHAAQSVKRVQEYIQSEQEPTSDMDSEQPPSNWPQHGQIALNNISIKSATDQGPGVCSVTLDVKPGERIGIVARPGISSSAIYDALFRLTEATTGSILIDGIETSKISPHDMRSRLAGVPQDPVLFSGTIRSNLDPALMREDADLW</sequence>
<dbReference type="CDD" id="cd18596">
    <property type="entry name" value="ABC_6TM_VMR1_D1_like"/>
    <property type="match status" value="1"/>
</dbReference>
<dbReference type="STRING" id="78915.A0A4P9XLU0"/>
<feature type="domain" description="ABC transmembrane type-1" evidence="12">
    <location>
        <begin position="744"/>
        <end position="1021"/>
    </location>
</feature>
<dbReference type="InterPro" id="IPR027417">
    <property type="entry name" value="P-loop_NTPase"/>
</dbReference>
<dbReference type="PROSITE" id="PS50893">
    <property type="entry name" value="ABC_TRANSPORTER_2"/>
    <property type="match status" value="1"/>
</dbReference>
<feature type="domain" description="ABC transmembrane type-1" evidence="12">
    <location>
        <begin position="82"/>
        <end position="362"/>
    </location>
</feature>
<dbReference type="Pfam" id="PF00005">
    <property type="entry name" value="ABC_tran"/>
    <property type="match status" value="2"/>
</dbReference>
<feature type="non-terminal residue" evidence="13">
    <location>
        <position position="1"/>
    </location>
</feature>
<proteinExistence type="predicted"/>
<reference evidence="14" key="1">
    <citation type="journal article" date="2018" name="Nat. Microbiol.">
        <title>Leveraging single-cell genomics to expand the fungal tree of life.</title>
        <authorList>
            <person name="Ahrendt S.R."/>
            <person name="Quandt C.A."/>
            <person name="Ciobanu D."/>
            <person name="Clum A."/>
            <person name="Salamov A."/>
            <person name="Andreopoulos B."/>
            <person name="Cheng J.F."/>
            <person name="Woyke T."/>
            <person name="Pelin A."/>
            <person name="Henrissat B."/>
            <person name="Reynolds N.K."/>
            <person name="Benny G.L."/>
            <person name="Smith M.E."/>
            <person name="James T.Y."/>
            <person name="Grigoriev I.V."/>
        </authorList>
    </citation>
    <scope>NUCLEOTIDE SEQUENCE [LARGE SCALE GENOMIC DNA]</scope>
    <source>
        <strain evidence="14">RSA 1356</strain>
    </source>
</reference>
<keyword evidence="4" id="KW-0677">Repeat</keyword>
<dbReference type="InterPro" id="IPR011527">
    <property type="entry name" value="ABC1_TM_dom"/>
</dbReference>
<gene>
    <name evidence="13" type="ORF">THASP1DRAFT_4469</name>
</gene>
<evidence type="ECO:0000256" key="7">
    <source>
        <dbReference type="ARBA" id="ARBA00022989"/>
    </source>
</evidence>
<evidence type="ECO:0000313" key="13">
    <source>
        <dbReference type="EMBL" id="RKP06857.1"/>
    </source>
</evidence>
<dbReference type="SUPFAM" id="SSF90123">
    <property type="entry name" value="ABC transporter transmembrane region"/>
    <property type="match status" value="2"/>
</dbReference>
<feature type="transmembrane region" description="Helical" evidence="10">
    <location>
        <begin position="743"/>
        <end position="763"/>
    </location>
</feature>
<dbReference type="Gene3D" id="1.20.1560.10">
    <property type="entry name" value="ABC transporter type 1, transmembrane domain"/>
    <property type="match status" value="2"/>
</dbReference>
<dbReference type="InterPro" id="IPR036640">
    <property type="entry name" value="ABC1_TM_sf"/>
</dbReference>
<dbReference type="InterPro" id="IPR003439">
    <property type="entry name" value="ABC_transporter-like_ATP-bd"/>
</dbReference>
<dbReference type="PANTHER" id="PTHR24223:SF353">
    <property type="entry name" value="ABC TRANSPORTER ATP-BINDING PROTEIN_PERMEASE VMR1-RELATED"/>
    <property type="match status" value="1"/>
</dbReference>
<dbReference type="GO" id="GO:0016887">
    <property type="term" value="F:ATP hydrolysis activity"/>
    <property type="evidence" value="ECO:0007669"/>
    <property type="project" value="InterPro"/>
</dbReference>
<evidence type="ECO:0000256" key="1">
    <source>
        <dbReference type="ARBA" id="ARBA00004141"/>
    </source>
</evidence>
<feature type="transmembrane region" description="Helical" evidence="10">
    <location>
        <begin position="879"/>
        <end position="899"/>
    </location>
</feature>
<evidence type="ECO:0000256" key="3">
    <source>
        <dbReference type="ARBA" id="ARBA00022692"/>
    </source>
</evidence>
<evidence type="ECO:0000256" key="5">
    <source>
        <dbReference type="ARBA" id="ARBA00022741"/>
    </source>
</evidence>
<keyword evidence="3 10" id="KW-0812">Transmembrane</keyword>
<feature type="transmembrane region" description="Helical" evidence="10">
    <location>
        <begin position="314"/>
        <end position="337"/>
    </location>
</feature>
<evidence type="ECO:0000256" key="10">
    <source>
        <dbReference type="SAM" id="Phobius"/>
    </source>
</evidence>
<keyword evidence="5" id="KW-0547">Nucleotide-binding</keyword>
<dbReference type="InterPro" id="IPR044726">
    <property type="entry name" value="ABCC_6TM_D2"/>
</dbReference>
<evidence type="ECO:0000256" key="4">
    <source>
        <dbReference type="ARBA" id="ARBA00022737"/>
    </source>
</evidence>
<dbReference type="InterPro" id="IPR050173">
    <property type="entry name" value="ABC_transporter_C-like"/>
</dbReference>
<evidence type="ECO:0000256" key="6">
    <source>
        <dbReference type="ARBA" id="ARBA00022840"/>
    </source>
</evidence>
<feature type="transmembrane region" description="Helical" evidence="10">
    <location>
        <begin position="783"/>
        <end position="809"/>
    </location>
</feature>
<name>A0A4P9XLU0_9FUNG</name>
<dbReference type="AlphaFoldDB" id="A0A4P9XLU0"/>
<feature type="transmembrane region" description="Helical" evidence="10">
    <location>
        <begin position="992"/>
        <end position="1013"/>
    </location>
</feature>
<dbReference type="EMBL" id="KZ992805">
    <property type="protein sequence ID" value="RKP06857.1"/>
    <property type="molecule type" value="Genomic_DNA"/>
</dbReference>
<evidence type="ECO:0000259" key="12">
    <source>
        <dbReference type="PROSITE" id="PS50929"/>
    </source>
</evidence>
<evidence type="ECO:0000259" key="11">
    <source>
        <dbReference type="PROSITE" id="PS50893"/>
    </source>
</evidence>
<dbReference type="PROSITE" id="PS50929">
    <property type="entry name" value="ABC_TM1F"/>
    <property type="match status" value="2"/>
</dbReference>
<dbReference type="GO" id="GO:0005524">
    <property type="term" value="F:ATP binding"/>
    <property type="evidence" value="ECO:0007669"/>
    <property type="project" value="UniProtKB-KW"/>
</dbReference>
<dbReference type="GO" id="GO:0016020">
    <property type="term" value="C:membrane"/>
    <property type="evidence" value="ECO:0007669"/>
    <property type="project" value="UniProtKB-SubCell"/>
</dbReference>
<dbReference type="CDD" id="cd18580">
    <property type="entry name" value="ABC_6TM_ABCC_D2"/>
    <property type="match status" value="1"/>
</dbReference>
<dbReference type="OrthoDB" id="6500128at2759"/>
<evidence type="ECO:0000313" key="14">
    <source>
        <dbReference type="Proteomes" id="UP000271241"/>
    </source>
</evidence>
<feature type="domain" description="ABC transporter" evidence="11">
    <location>
        <begin position="414"/>
        <end position="668"/>
    </location>
</feature>
<keyword evidence="14" id="KW-1185">Reference proteome</keyword>
<dbReference type="PANTHER" id="PTHR24223">
    <property type="entry name" value="ATP-BINDING CASSETTE SUB-FAMILY C"/>
    <property type="match status" value="1"/>
</dbReference>
<dbReference type="InterPro" id="IPR003593">
    <property type="entry name" value="AAA+_ATPase"/>
</dbReference>
<dbReference type="GO" id="GO:0140359">
    <property type="term" value="F:ABC-type transporter activity"/>
    <property type="evidence" value="ECO:0007669"/>
    <property type="project" value="InterPro"/>
</dbReference>
<comment type="subcellular location">
    <subcellularLocation>
        <location evidence="1">Membrane</location>
        <topology evidence="1">Multi-pass membrane protein</topology>
    </subcellularLocation>
</comment>
<dbReference type="Proteomes" id="UP000271241">
    <property type="component" value="Unassembled WGS sequence"/>
</dbReference>
<keyword evidence="2" id="KW-0813">Transport</keyword>
<keyword evidence="8 10" id="KW-0472">Membrane</keyword>
<keyword evidence="6" id="KW-0067">ATP-binding</keyword>
<organism evidence="13 14">
    <name type="scientific">Thamnocephalis sphaerospora</name>
    <dbReference type="NCBI Taxonomy" id="78915"/>
    <lineage>
        <taxon>Eukaryota</taxon>
        <taxon>Fungi</taxon>
        <taxon>Fungi incertae sedis</taxon>
        <taxon>Zoopagomycota</taxon>
        <taxon>Zoopagomycotina</taxon>
        <taxon>Zoopagomycetes</taxon>
        <taxon>Zoopagales</taxon>
        <taxon>Sigmoideomycetaceae</taxon>
        <taxon>Thamnocephalis</taxon>
    </lineage>
</organism>
<feature type="transmembrane region" description="Helical" evidence="10">
    <location>
        <begin position="968"/>
        <end position="986"/>
    </location>
</feature>
<feature type="non-terminal residue" evidence="13">
    <location>
        <position position="1165"/>
    </location>
</feature>
<keyword evidence="7 10" id="KW-1133">Transmembrane helix</keyword>
<dbReference type="Gene3D" id="3.40.50.300">
    <property type="entry name" value="P-loop containing nucleotide triphosphate hydrolases"/>
    <property type="match status" value="2"/>
</dbReference>
<protein>
    <recommendedName>
        <fullName evidence="15">P-loop containing nucleoside triphosphate hydrolase protein</fullName>
    </recommendedName>
</protein>